<sequence>MPSGVFCKTHLSAILSAKKKNISSSPHRLALISHRTWNGRLKTDMTVMKWWNVRKRHLFVMDELSTVIRFTGWCSHQSSLTRSYTVVPVLYADGTLGEKLFVVLAEPDGQFPQSGYWSAPNLCLVAGTSHIMRKDQVPSLISKCVMSGSYPTTTIALLDSWPGLKDHANILSGVPPGKHLKMMTVPPGATALCQPLDVYFLRLFKRYIRRIHESAVHMKPEFCCFSRNNILKVLSQTYRQFCAPRFRECFKYAWFAAGYIDSHPEPFTTPTDFSFNEDPVDDLCRGTEHCSSHAFVRCCWCEKLYASTVLLY</sequence>
<proteinExistence type="predicted"/>
<reference evidence="2 3" key="2">
    <citation type="submission" date="2018-11" db="EMBL/GenBank/DDBJ databases">
        <authorList>
            <consortium name="Pathogen Informatics"/>
        </authorList>
    </citation>
    <scope>NUCLEOTIDE SEQUENCE [LARGE SCALE GENOMIC DNA]</scope>
</reference>
<organism evidence="4">
    <name type="scientific">Nippostrongylus brasiliensis</name>
    <name type="common">Rat hookworm</name>
    <dbReference type="NCBI Taxonomy" id="27835"/>
    <lineage>
        <taxon>Eukaryota</taxon>
        <taxon>Metazoa</taxon>
        <taxon>Ecdysozoa</taxon>
        <taxon>Nematoda</taxon>
        <taxon>Chromadorea</taxon>
        <taxon>Rhabditida</taxon>
        <taxon>Rhabditina</taxon>
        <taxon>Rhabditomorpha</taxon>
        <taxon>Strongyloidea</taxon>
        <taxon>Heligmosomidae</taxon>
        <taxon>Nippostrongylus</taxon>
    </lineage>
</organism>
<protein>
    <submittedName>
        <fullName evidence="4">Transp_Tc5_C domain-containing protein</fullName>
    </submittedName>
</protein>
<dbReference type="STRING" id="27835.A0A0N4YKI4"/>
<keyword evidence="3" id="KW-1185">Reference proteome</keyword>
<dbReference type="AlphaFoldDB" id="A0A0N4YKI4"/>
<dbReference type="Proteomes" id="UP000271162">
    <property type="component" value="Unassembled WGS sequence"/>
</dbReference>
<evidence type="ECO:0000313" key="2">
    <source>
        <dbReference type="EMBL" id="VDL81212.1"/>
    </source>
</evidence>
<gene>
    <name evidence="2" type="ORF">NBR_LOCUS17555</name>
</gene>
<evidence type="ECO:0000259" key="1">
    <source>
        <dbReference type="Pfam" id="PF04236"/>
    </source>
</evidence>
<name>A0A0N4YKI4_NIPBR</name>
<accession>A0A0N4YKI4</accession>
<dbReference type="WBParaSite" id="NBR_0001755401-mRNA-1">
    <property type="protein sequence ID" value="NBR_0001755401-mRNA-1"/>
    <property type="gene ID" value="NBR_0001755401"/>
</dbReference>
<dbReference type="InterPro" id="IPR007350">
    <property type="entry name" value="Transposase_Tc5_C"/>
</dbReference>
<reference evidence="4" key="1">
    <citation type="submission" date="2017-02" db="UniProtKB">
        <authorList>
            <consortium name="WormBaseParasite"/>
        </authorList>
    </citation>
    <scope>IDENTIFICATION</scope>
</reference>
<evidence type="ECO:0000313" key="3">
    <source>
        <dbReference type="Proteomes" id="UP000271162"/>
    </source>
</evidence>
<dbReference type="EMBL" id="UYSL01022829">
    <property type="protein sequence ID" value="VDL81212.1"/>
    <property type="molecule type" value="Genomic_DNA"/>
</dbReference>
<evidence type="ECO:0000313" key="4">
    <source>
        <dbReference type="WBParaSite" id="NBR_0001755401-mRNA-1"/>
    </source>
</evidence>
<dbReference type="Pfam" id="PF04236">
    <property type="entry name" value="Transp_Tc5_C"/>
    <property type="match status" value="1"/>
</dbReference>
<feature type="domain" description="Transposase Tc5 C-terminal" evidence="1">
    <location>
        <begin position="254"/>
        <end position="304"/>
    </location>
</feature>